<proteinExistence type="predicted"/>
<dbReference type="Proteomes" id="UP000605259">
    <property type="component" value="Unassembled WGS sequence"/>
</dbReference>
<name>A0A917ENH6_9BACI</name>
<protein>
    <submittedName>
        <fullName evidence="2">Uncharacterized protein</fullName>
    </submittedName>
</protein>
<organism evidence="2 3">
    <name type="scientific">Priestia taiwanensis</name>
    <dbReference type="NCBI Taxonomy" id="1347902"/>
    <lineage>
        <taxon>Bacteria</taxon>
        <taxon>Bacillati</taxon>
        <taxon>Bacillota</taxon>
        <taxon>Bacilli</taxon>
        <taxon>Bacillales</taxon>
        <taxon>Bacillaceae</taxon>
        <taxon>Priestia</taxon>
    </lineage>
</organism>
<dbReference type="AlphaFoldDB" id="A0A917ENH6"/>
<feature type="transmembrane region" description="Helical" evidence="1">
    <location>
        <begin position="142"/>
        <end position="162"/>
    </location>
</feature>
<keyword evidence="1" id="KW-0812">Transmembrane</keyword>
<keyword evidence="3" id="KW-1185">Reference proteome</keyword>
<reference evidence="2" key="2">
    <citation type="submission" date="2020-09" db="EMBL/GenBank/DDBJ databases">
        <authorList>
            <person name="Sun Q."/>
            <person name="Zhou Y."/>
        </authorList>
    </citation>
    <scope>NUCLEOTIDE SEQUENCE</scope>
    <source>
        <strain evidence="2">CGMCC 1.12698</strain>
    </source>
</reference>
<dbReference type="EMBL" id="BMFK01000001">
    <property type="protein sequence ID" value="GGE60105.1"/>
    <property type="molecule type" value="Genomic_DNA"/>
</dbReference>
<evidence type="ECO:0000256" key="1">
    <source>
        <dbReference type="SAM" id="Phobius"/>
    </source>
</evidence>
<sequence length="163" mass="18355">MLGNNEEIIHMLATSNEDVKAMQMASTMGSGFGLTNNFGVHTIITLTNEHILLSYFDMAGNYIETANYLYKEVRGITTYNRSKLECLYIDTTHNKHYTLFASNSHYNELFQVLRNIPAASALVTTNALEMTNKNLKQKNKKWNVFGVAAYAFIAVTVILTTLN</sequence>
<accession>A0A917ENH6</accession>
<keyword evidence="1" id="KW-0472">Membrane</keyword>
<gene>
    <name evidence="2" type="ORF">GCM10007140_08130</name>
</gene>
<evidence type="ECO:0000313" key="2">
    <source>
        <dbReference type="EMBL" id="GGE60105.1"/>
    </source>
</evidence>
<reference evidence="2" key="1">
    <citation type="journal article" date="2014" name="Int. J. Syst. Evol. Microbiol.">
        <title>Complete genome sequence of Corynebacterium casei LMG S-19264T (=DSM 44701T), isolated from a smear-ripened cheese.</title>
        <authorList>
            <consortium name="US DOE Joint Genome Institute (JGI-PGF)"/>
            <person name="Walter F."/>
            <person name="Albersmeier A."/>
            <person name="Kalinowski J."/>
            <person name="Ruckert C."/>
        </authorList>
    </citation>
    <scope>NUCLEOTIDE SEQUENCE</scope>
    <source>
        <strain evidence="2">CGMCC 1.12698</strain>
    </source>
</reference>
<keyword evidence="1" id="KW-1133">Transmembrane helix</keyword>
<comment type="caution">
    <text evidence="2">The sequence shown here is derived from an EMBL/GenBank/DDBJ whole genome shotgun (WGS) entry which is preliminary data.</text>
</comment>
<evidence type="ECO:0000313" key="3">
    <source>
        <dbReference type="Proteomes" id="UP000605259"/>
    </source>
</evidence>